<dbReference type="InterPro" id="IPR012334">
    <property type="entry name" value="Pectin_lyas_fold"/>
</dbReference>
<evidence type="ECO:0000313" key="11">
    <source>
        <dbReference type="EMBL" id="CCA19070.1"/>
    </source>
</evidence>
<proteinExistence type="inferred from homology"/>
<dbReference type="InterPro" id="IPR050434">
    <property type="entry name" value="Glycosyl_hydrlase_28"/>
</dbReference>
<dbReference type="InterPro" id="IPR000743">
    <property type="entry name" value="Glyco_hydro_28"/>
</dbReference>
<evidence type="ECO:0000256" key="7">
    <source>
        <dbReference type="ARBA" id="ARBA00023295"/>
    </source>
</evidence>
<protein>
    <recommendedName>
        <fullName evidence="2">endo-polygalacturonase</fullName>
        <ecNumber evidence="2">3.2.1.15</ecNumber>
    </recommendedName>
</protein>
<reference evidence="11" key="1">
    <citation type="journal article" date="2011" name="PLoS Biol.">
        <title>Gene gain and loss during evolution of obligate parasitism in the white rust pathogen of Arabidopsis thaliana.</title>
        <authorList>
            <person name="Kemen E."/>
            <person name="Gardiner A."/>
            <person name="Schultz-Larsen T."/>
            <person name="Kemen A.C."/>
            <person name="Balmuth A.L."/>
            <person name="Robert-Seilaniantz A."/>
            <person name="Bailey K."/>
            <person name="Holub E."/>
            <person name="Studholme D.J."/>
            <person name="Maclean D."/>
            <person name="Jones J.D."/>
        </authorList>
    </citation>
    <scope>NUCLEOTIDE SEQUENCE</scope>
</reference>
<dbReference type="PANTHER" id="PTHR31884:SF1">
    <property type="entry name" value="POLYGALACTURONASE"/>
    <property type="match status" value="1"/>
</dbReference>
<dbReference type="SMART" id="SM00710">
    <property type="entry name" value="PbH1"/>
    <property type="match status" value="4"/>
</dbReference>
<sequence>MHIVGSNLKITASPSAWFDALGSQYWDDLGYYGGHEKPMFAMIEVKYSTLIGLKVRNTPAHAFMIACSEHSTFQNFKVDDSAGDLTPGRKAKNTDGIHILQSTAITVVGAEIINQDDCVCITSGFDVNITAITCLGGGLSVGSVGKNTNANEVTKVIFSQSTITNSLYGVLVKTWVGGHGLVDQVTFEDISLKDIRMYGVAISQGYTNEGITAAPTDGVPITNLILRNVIGNVSPGAQRVLVRCGSSKSCLRFFWTVVKFSGGEPSKGNLNVPDGAR</sequence>
<organism evidence="11">
    <name type="scientific">Albugo laibachii Nc14</name>
    <dbReference type="NCBI Taxonomy" id="890382"/>
    <lineage>
        <taxon>Eukaryota</taxon>
        <taxon>Sar</taxon>
        <taxon>Stramenopiles</taxon>
        <taxon>Oomycota</taxon>
        <taxon>Peronosporomycetes</taxon>
        <taxon>Albuginales</taxon>
        <taxon>Albuginaceae</taxon>
        <taxon>Albugo</taxon>
    </lineage>
</organism>
<reference evidence="11" key="2">
    <citation type="submission" date="2011-02" db="EMBL/GenBank/DDBJ databases">
        <authorList>
            <person name="MacLean D."/>
        </authorList>
    </citation>
    <scope>NUCLEOTIDE SEQUENCE</scope>
</reference>
<keyword evidence="4" id="KW-0677">Repeat</keyword>
<dbReference type="EC" id="3.2.1.15" evidence="2"/>
<dbReference type="Pfam" id="PF00295">
    <property type="entry name" value="Glyco_hydro_28"/>
    <property type="match status" value="1"/>
</dbReference>
<evidence type="ECO:0000256" key="4">
    <source>
        <dbReference type="ARBA" id="ARBA00022737"/>
    </source>
</evidence>
<dbReference type="PANTHER" id="PTHR31884">
    <property type="entry name" value="POLYGALACTURONASE"/>
    <property type="match status" value="1"/>
</dbReference>
<evidence type="ECO:0000256" key="9">
    <source>
        <dbReference type="ARBA" id="ARBA00034074"/>
    </source>
</evidence>
<dbReference type="GO" id="GO:0045490">
    <property type="term" value="P:pectin catabolic process"/>
    <property type="evidence" value="ECO:0007669"/>
    <property type="project" value="TreeGrafter"/>
</dbReference>
<dbReference type="EMBL" id="FR824107">
    <property type="protein sequence ID" value="CCA19070.1"/>
    <property type="molecule type" value="Genomic_DNA"/>
</dbReference>
<comment type="similarity">
    <text evidence="1 10">Belongs to the glycosyl hydrolase 28 family.</text>
</comment>
<dbReference type="GO" id="GO:0071555">
    <property type="term" value="P:cell wall organization"/>
    <property type="evidence" value="ECO:0007669"/>
    <property type="project" value="UniProtKB-KW"/>
</dbReference>
<keyword evidence="3" id="KW-0732">Signal</keyword>
<evidence type="ECO:0000256" key="1">
    <source>
        <dbReference type="ARBA" id="ARBA00008834"/>
    </source>
</evidence>
<accession>F0WCZ9</accession>
<name>F0WCZ9_9STRA</name>
<dbReference type="Gene3D" id="2.160.20.10">
    <property type="entry name" value="Single-stranded right-handed beta-helix, Pectin lyase-like"/>
    <property type="match status" value="1"/>
</dbReference>
<evidence type="ECO:0000256" key="5">
    <source>
        <dbReference type="ARBA" id="ARBA00022801"/>
    </source>
</evidence>
<comment type="catalytic activity">
    <reaction evidence="9">
        <text>(1,4-alpha-D-galacturonosyl)n+m + H2O = (1,4-alpha-D-galacturonosyl)n + (1,4-alpha-D-galacturonosyl)m.</text>
        <dbReference type="EC" id="3.2.1.15"/>
    </reaction>
</comment>
<keyword evidence="6" id="KW-1015">Disulfide bond</keyword>
<evidence type="ECO:0000256" key="6">
    <source>
        <dbReference type="ARBA" id="ARBA00023157"/>
    </source>
</evidence>
<dbReference type="InterPro" id="IPR006626">
    <property type="entry name" value="PbH1"/>
</dbReference>
<evidence type="ECO:0000256" key="2">
    <source>
        <dbReference type="ARBA" id="ARBA00012736"/>
    </source>
</evidence>
<dbReference type="AlphaFoldDB" id="F0WCZ9"/>
<evidence type="ECO:0000256" key="10">
    <source>
        <dbReference type="RuleBase" id="RU361169"/>
    </source>
</evidence>
<dbReference type="InterPro" id="IPR011050">
    <property type="entry name" value="Pectin_lyase_fold/virulence"/>
</dbReference>
<dbReference type="HOGENOM" id="CLU_040116_0_0_1"/>
<gene>
    <name evidence="11" type="ORF">ALNC14_052130</name>
</gene>
<dbReference type="GO" id="GO:0004650">
    <property type="term" value="F:polygalacturonase activity"/>
    <property type="evidence" value="ECO:0007669"/>
    <property type="project" value="UniProtKB-EC"/>
</dbReference>
<dbReference type="GO" id="GO:0005576">
    <property type="term" value="C:extracellular region"/>
    <property type="evidence" value="ECO:0007669"/>
    <property type="project" value="TreeGrafter"/>
</dbReference>
<keyword evidence="5 10" id="KW-0378">Hydrolase</keyword>
<dbReference type="SUPFAM" id="SSF51126">
    <property type="entry name" value="Pectin lyase-like"/>
    <property type="match status" value="1"/>
</dbReference>
<keyword evidence="8" id="KW-0961">Cell wall biogenesis/degradation</keyword>
<evidence type="ECO:0000256" key="3">
    <source>
        <dbReference type="ARBA" id="ARBA00022729"/>
    </source>
</evidence>
<evidence type="ECO:0000256" key="8">
    <source>
        <dbReference type="ARBA" id="ARBA00023316"/>
    </source>
</evidence>
<keyword evidence="7 10" id="KW-0326">Glycosidase</keyword>